<dbReference type="PROSITE" id="PS51085">
    <property type="entry name" value="2FE2S_FER_2"/>
    <property type="match status" value="1"/>
</dbReference>
<organism evidence="10 11">
    <name type="scientific">Rathayibacter tritici</name>
    <dbReference type="NCBI Taxonomy" id="33888"/>
    <lineage>
        <taxon>Bacteria</taxon>
        <taxon>Bacillati</taxon>
        <taxon>Actinomycetota</taxon>
        <taxon>Actinomycetes</taxon>
        <taxon>Micrococcales</taxon>
        <taxon>Microbacteriaceae</taxon>
        <taxon>Rathayibacter</taxon>
    </lineage>
</organism>
<gene>
    <name evidence="10" type="ORF">A6122_2229</name>
</gene>
<dbReference type="PRINTS" id="PR00409">
    <property type="entry name" value="PHDIOXRDTASE"/>
</dbReference>
<protein>
    <submittedName>
        <fullName evidence="10">Ferredoxin</fullName>
    </submittedName>
</protein>
<sequence length="310" mass="33286">MAELRLVVAEREALTSAVTRLVLRSADDAPLPGYSAGAHLTLTTPSGDRRSYSLVEPGSAQPPQYTIAVRREPEGRGGSRSLHDDVRVGDVLASAPPANTFALQPAARYLLIAGGIGITPIRAMAAELRERGSAVQVVYLSRTPEDTAWLDEFSADGSLVHHSSVHGRLDLWPLVAEPDEDARVYCCGPSALIDDVLALTVHWRPSRIHVEDFAGVDALGGRASPFTAVWEPTGAAVEVPADRSLLTALRSWGIDVDSSCESGTCGTCRLRLVRGTAEHRDLVLTPEEQRDWIMPCVSRAADDELVVGPE</sequence>
<dbReference type="PANTHER" id="PTHR47354">
    <property type="entry name" value="NADH OXIDOREDUCTASE HCR"/>
    <property type="match status" value="1"/>
</dbReference>
<dbReference type="InterPro" id="IPR017938">
    <property type="entry name" value="Riboflavin_synthase-like_b-brl"/>
</dbReference>
<dbReference type="PROSITE" id="PS00197">
    <property type="entry name" value="2FE2S_FER_1"/>
    <property type="match status" value="1"/>
</dbReference>
<dbReference type="Gene3D" id="2.40.30.10">
    <property type="entry name" value="Translation factors"/>
    <property type="match status" value="1"/>
</dbReference>
<evidence type="ECO:0000256" key="3">
    <source>
        <dbReference type="ARBA" id="ARBA00022714"/>
    </source>
</evidence>
<evidence type="ECO:0000259" key="8">
    <source>
        <dbReference type="PROSITE" id="PS51085"/>
    </source>
</evidence>
<dbReference type="Proteomes" id="UP000077071">
    <property type="component" value="Chromosome"/>
</dbReference>
<dbReference type="KEGG" id="rtn:A6122_2229"/>
<evidence type="ECO:0000256" key="2">
    <source>
        <dbReference type="ARBA" id="ARBA00022630"/>
    </source>
</evidence>
<keyword evidence="11" id="KW-1185">Reference proteome</keyword>
<comment type="cofactor">
    <cofactor evidence="1">
        <name>FAD</name>
        <dbReference type="ChEBI" id="CHEBI:57692"/>
    </cofactor>
</comment>
<dbReference type="SUPFAM" id="SSF54292">
    <property type="entry name" value="2Fe-2S ferredoxin-like"/>
    <property type="match status" value="1"/>
</dbReference>
<dbReference type="InterPro" id="IPR036010">
    <property type="entry name" value="2Fe-2S_ferredoxin-like_sf"/>
</dbReference>
<dbReference type="InterPro" id="IPR012675">
    <property type="entry name" value="Beta-grasp_dom_sf"/>
</dbReference>
<dbReference type="RefSeq" id="WP_068255065.1">
    <property type="nucleotide sequence ID" value="NZ_CP015515.1"/>
</dbReference>
<keyword evidence="4" id="KW-0479">Metal-binding</keyword>
<dbReference type="Pfam" id="PF00111">
    <property type="entry name" value="Fer2"/>
    <property type="match status" value="1"/>
</dbReference>
<dbReference type="CDD" id="cd06185">
    <property type="entry name" value="PDR_like"/>
    <property type="match status" value="1"/>
</dbReference>
<keyword evidence="3" id="KW-0001">2Fe-2S</keyword>
<name>A0A160KU30_9MICO</name>
<proteinExistence type="predicted"/>
<dbReference type="InterPro" id="IPR006058">
    <property type="entry name" value="2Fe2S_fd_BS"/>
</dbReference>
<dbReference type="Gene3D" id="3.40.50.80">
    <property type="entry name" value="Nucleotide-binding domain of ferredoxin-NADP reductase (FNR) module"/>
    <property type="match status" value="1"/>
</dbReference>
<dbReference type="STRING" id="33888.A6122_2229"/>
<evidence type="ECO:0000259" key="9">
    <source>
        <dbReference type="PROSITE" id="PS51384"/>
    </source>
</evidence>
<dbReference type="AlphaFoldDB" id="A0A160KU30"/>
<keyword evidence="2" id="KW-0285">Flavoprotein</keyword>
<dbReference type="InterPro" id="IPR050415">
    <property type="entry name" value="MRET"/>
</dbReference>
<keyword evidence="6" id="KW-0408">Iron</keyword>
<evidence type="ECO:0000256" key="5">
    <source>
        <dbReference type="ARBA" id="ARBA00023002"/>
    </source>
</evidence>
<evidence type="ECO:0000256" key="4">
    <source>
        <dbReference type="ARBA" id="ARBA00022723"/>
    </source>
</evidence>
<dbReference type="InterPro" id="IPR001041">
    <property type="entry name" value="2Fe-2S_ferredoxin-type"/>
</dbReference>
<dbReference type="PANTHER" id="PTHR47354:SF1">
    <property type="entry name" value="CARNITINE MONOOXYGENASE REDUCTASE SUBUNIT"/>
    <property type="match status" value="1"/>
</dbReference>
<dbReference type="SUPFAM" id="SSF63380">
    <property type="entry name" value="Riboflavin synthase domain-like"/>
    <property type="match status" value="1"/>
</dbReference>
<dbReference type="InterPro" id="IPR017927">
    <property type="entry name" value="FAD-bd_FR_type"/>
</dbReference>
<dbReference type="SUPFAM" id="SSF52343">
    <property type="entry name" value="Ferredoxin reductase-like, C-terminal NADP-linked domain"/>
    <property type="match status" value="1"/>
</dbReference>
<evidence type="ECO:0000256" key="7">
    <source>
        <dbReference type="ARBA" id="ARBA00023014"/>
    </source>
</evidence>
<evidence type="ECO:0000313" key="10">
    <source>
        <dbReference type="EMBL" id="AND17352.1"/>
    </source>
</evidence>
<accession>A0A160KU30</accession>
<feature type="domain" description="FAD-binding FR-type" evidence="9">
    <location>
        <begin position="1"/>
        <end position="104"/>
    </location>
</feature>
<dbReference type="CDD" id="cd00207">
    <property type="entry name" value="fer2"/>
    <property type="match status" value="1"/>
</dbReference>
<dbReference type="PROSITE" id="PS51384">
    <property type="entry name" value="FAD_FR"/>
    <property type="match status" value="1"/>
</dbReference>
<dbReference type="PATRIC" id="fig|33888.3.peg.2483"/>
<evidence type="ECO:0000256" key="6">
    <source>
        <dbReference type="ARBA" id="ARBA00023004"/>
    </source>
</evidence>
<dbReference type="GO" id="GO:0046872">
    <property type="term" value="F:metal ion binding"/>
    <property type="evidence" value="ECO:0007669"/>
    <property type="project" value="UniProtKB-KW"/>
</dbReference>
<feature type="domain" description="2Fe-2S ferredoxin-type" evidence="8">
    <location>
        <begin position="224"/>
        <end position="310"/>
    </location>
</feature>
<dbReference type="InterPro" id="IPR039261">
    <property type="entry name" value="FNR_nucleotide-bd"/>
</dbReference>
<reference evidence="10 11" key="1">
    <citation type="submission" date="2016-05" db="EMBL/GenBank/DDBJ databases">
        <title>Complete genome sequence of Rathayibacter tritici NCPPB 1953.</title>
        <authorList>
            <person name="Park J."/>
            <person name="Lee H.-H."/>
            <person name="Lee S.-W."/>
            <person name="Seo Y.-S."/>
        </authorList>
    </citation>
    <scope>NUCLEOTIDE SEQUENCE [LARGE SCALE GENOMIC DNA]</scope>
    <source>
        <strain evidence="10 11">NCPPB 1953</strain>
    </source>
</reference>
<evidence type="ECO:0000313" key="11">
    <source>
        <dbReference type="Proteomes" id="UP000077071"/>
    </source>
</evidence>
<dbReference type="GO" id="GO:0016491">
    <property type="term" value="F:oxidoreductase activity"/>
    <property type="evidence" value="ECO:0007669"/>
    <property type="project" value="UniProtKB-KW"/>
</dbReference>
<dbReference type="GO" id="GO:0051537">
    <property type="term" value="F:2 iron, 2 sulfur cluster binding"/>
    <property type="evidence" value="ECO:0007669"/>
    <property type="project" value="UniProtKB-KW"/>
</dbReference>
<keyword evidence="7" id="KW-0411">Iron-sulfur</keyword>
<keyword evidence="5" id="KW-0560">Oxidoreductase</keyword>
<evidence type="ECO:0000256" key="1">
    <source>
        <dbReference type="ARBA" id="ARBA00001974"/>
    </source>
</evidence>
<dbReference type="EMBL" id="CP015515">
    <property type="protein sequence ID" value="AND17352.1"/>
    <property type="molecule type" value="Genomic_DNA"/>
</dbReference>
<dbReference type="Gene3D" id="3.10.20.30">
    <property type="match status" value="1"/>
</dbReference>